<reference evidence="1 2" key="1">
    <citation type="journal article" date="2019" name="Environ. Microbiol.">
        <title>Genomics insights into ecotype formation of ammonia-oxidizing archaea in the deep ocean.</title>
        <authorList>
            <person name="Wang Y."/>
            <person name="Huang J.M."/>
            <person name="Cui G.J."/>
            <person name="Nunoura T."/>
            <person name="Takaki Y."/>
            <person name="Li W.L."/>
            <person name="Li J."/>
            <person name="Gao Z.M."/>
            <person name="Takai K."/>
            <person name="Zhang A.Q."/>
            <person name="Stepanauskas R."/>
        </authorList>
    </citation>
    <scope>NUCLEOTIDE SEQUENCE [LARGE SCALE GENOMIC DNA]</scope>
    <source>
        <strain evidence="1 2">L15a</strain>
    </source>
</reference>
<name>A0A7K4MXB4_9ARCH</name>
<organism evidence="1 2">
    <name type="scientific">Marine Group I thaumarchaeote</name>
    <dbReference type="NCBI Taxonomy" id="2511932"/>
    <lineage>
        <taxon>Archaea</taxon>
        <taxon>Nitrososphaerota</taxon>
        <taxon>Marine Group I</taxon>
    </lineage>
</organism>
<evidence type="ECO:0000313" key="2">
    <source>
        <dbReference type="Proteomes" id="UP000575480"/>
    </source>
</evidence>
<dbReference type="AlphaFoldDB" id="A0A7K4MXB4"/>
<feature type="non-terminal residue" evidence="1">
    <location>
        <position position="88"/>
    </location>
</feature>
<dbReference type="EMBL" id="JACATH010000023">
    <property type="protein sequence ID" value="NWJ57884.1"/>
    <property type="molecule type" value="Genomic_DNA"/>
</dbReference>
<evidence type="ECO:0000313" key="1">
    <source>
        <dbReference type="EMBL" id="NWJ57884.1"/>
    </source>
</evidence>
<accession>A0A7K4MXB4</accession>
<protein>
    <submittedName>
        <fullName evidence="1">Uncharacterized protein</fullName>
    </submittedName>
</protein>
<comment type="caution">
    <text evidence="1">The sequence shown here is derived from an EMBL/GenBank/DDBJ whole genome shotgun (WGS) entry which is preliminary data.</text>
</comment>
<proteinExistence type="predicted"/>
<gene>
    <name evidence="1" type="ORF">HX858_09110</name>
</gene>
<dbReference type="Proteomes" id="UP000575480">
    <property type="component" value="Unassembled WGS sequence"/>
</dbReference>
<sequence>MSNLKVAETILEQLGGKKFRMMTGAKKLAGDENSLSMRIGRNSSNSNYLKITLNSMDLYDMKFCKLTRKFEEKSVTEYKNVYNDLMRG</sequence>